<dbReference type="FunFam" id="1.10.600.10:FF:000007">
    <property type="entry name" value="Isoprene synthase, chloroplastic"/>
    <property type="match status" value="1"/>
</dbReference>
<evidence type="ECO:0000313" key="8">
    <source>
        <dbReference type="Proteomes" id="UP001237642"/>
    </source>
</evidence>
<comment type="cofactor">
    <cofactor evidence="1">
        <name>Mg(2+)</name>
        <dbReference type="ChEBI" id="CHEBI:18420"/>
    </cofactor>
</comment>
<dbReference type="SFLD" id="SFLDG01019">
    <property type="entry name" value="Terpene_Cyclase_Like_1_C_Termi"/>
    <property type="match status" value="1"/>
</dbReference>
<feature type="domain" description="Terpene synthase N-terminal" evidence="5">
    <location>
        <begin position="35"/>
        <end position="213"/>
    </location>
</feature>
<keyword evidence="8" id="KW-1185">Reference proteome</keyword>
<evidence type="ECO:0000313" key="7">
    <source>
        <dbReference type="EMBL" id="KAK1404331.1"/>
    </source>
</evidence>
<keyword evidence="4" id="KW-0175">Coiled coil</keyword>
<dbReference type="Proteomes" id="UP001237642">
    <property type="component" value="Unassembled WGS sequence"/>
</dbReference>
<reference evidence="7" key="1">
    <citation type="submission" date="2023-02" db="EMBL/GenBank/DDBJ databases">
        <title>Genome of toxic invasive species Heracleum sosnowskyi carries increased number of genes despite the absence of recent whole-genome duplications.</title>
        <authorList>
            <person name="Schelkunov M."/>
            <person name="Shtratnikova V."/>
            <person name="Makarenko M."/>
            <person name="Klepikova A."/>
            <person name="Omelchenko D."/>
            <person name="Novikova G."/>
            <person name="Obukhova E."/>
            <person name="Bogdanov V."/>
            <person name="Penin A."/>
            <person name="Logacheva M."/>
        </authorList>
    </citation>
    <scope>NUCLEOTIDE SEQUENCE</scope>
    <source>
        <strain evidence="7">Hsosn_3</strain>
        <tissue evidence="7">Leaf</tissue>
    </source>
</reference>
<dbReference type="GO" id="GO:0000287">
    <property type="term" value="F:magnesium ion binding"/>
    <property type="evidence" value="ECO:0007669"/>
    <property type="project" value="InterPro"/>
</dbReference>
<sequence>MSVFLQASTGSLPLQNAGVPPDQIVRRSASYHPSVWGDYFLAYDTVDHRKPDGDTEEKVQALKEEVRKMLLAAAHHPQKQLDLINDVQRLGVAYHFEAEIEAALSKINDIYHEVCGSETDDGLHMIALCFRLLRQHGFNVPSDVFNQFKDSNGKFKEDLSKDVEGLLSLYEAAHLRVHGEDTLEEALAFTTSHLEHLKTQLQNLQAKKVMYALETPVWWNANRVEARRFISVYAQEDSHNETLLKFAILDFNLLQKLYQGELVTITKWWRKINFTEKLPFARDRMVECYFWVLGLYFEPQHSLARKILNQIFAFMITLDDIYDVYGTVEELVIFTDAIERWDISATDQLPEYMRYFYGVLLDTFTEIEEDLKKAGIPLYRVDYAKKVMKQLTRSYHYEAKCFYKGYVPTVEEYMEHALITAALIYFGTSSFVGITGDLVTKDSLDWISNNPLFIKAGSLVCRLLDDMVEFEAEKETIDAASAVECYMKQHSASKECAFAEFNKQLVCAWKDINAEFLRPTVVPMPLLTIAFNMTRVSYILYQNNDGFTTSETKTKEIMTPVLVHPIPISSQKSV</sequence>
<dbReference type="InterPro" id="IPR036965">
    <property type="entry name" value="Terpene_synth_N_sf"/>
</dbReference>
<organism evidence="7 8">
    <name type="scientific">Heracleum sosnowskyi</name>
    <dbReference type="NCBI Taxonomy" id="360622"/>
    <lineage>
        <taxon>Eukaryota</taxon>
        <taxon>Viridiplantae</taxon>
        <taxon>Streptophyta</taxon>
        <taxon>Embryophyta</taxon>
        <taxon>Tracheophyta</taxon>
        <taxon>Spermatophyta</taxon>
        <taxon>Magnoliopsida</taxon>
        <taxon>eudicotyledons</taxon>
        <taxon>Gunneridae</taxon>
        <taxon>Pentapetalae</taxon>
        <taxon>asterids</taxon>
        <taxon>campanulids</taxon>
        <taxon>Apiales</taxon>
        <taxon>Apiaceae</taxon>
        <taxon>Apioideae</taxon>
        <taxon>apioid superclade</taxon>
        <taxon>Tordylieae</taxon>
        <taxon>Tordyliinae</taxon>
        <taxon>Heracleum</taxon>
    </lineage>
</organism>
<evidence type="ECO:0000259" key="6">
    <source>
        <dbReference type="Pfam" id="PF03936"/>
    </source>
</evidence>
<gene>
    <name evidence="7" type="ORF">POM88_003936</name>
</gene>
<dbReference type="SUPFAM" id="SSF48576">
    <property type="entry name" value="Terpenoid synthases"/>
    <property type="match status" value="1"/>
</dbReference>
<dbReference type="InterPro" id="IPR034741">
    <property type="entry name" value="Terpene_cyclase-like_1_C"/>
</dbReference>
<reference evidence="7" key="2">
    <citation type="submission" date="2023-05" db="EMBL/GenBank/DDBJ databases">
        <authorList>
            <person name="Schelkunov M.I."/>
        </authorList>
    </citation>
    <scope>NUCLEOTIDE SEQUENCE</scope>
    <source>
        <strain evidence="7">Hsosn_3</strain>
        <tissue evidence="7">Leaf</tissue>
    </source>
</reference>
<keyword evidence="3" id="KW-0456">Lyase</keyword>
<dbReference type="SFLD" id="SFLDS00005">
    <property type="entry name" value="Isoprenoid_Synthase_Type_I"/>
    <property type="match status" value="1"/>
</dbReference>
<name>A0AAD8JIJ1_9APIA</name>
<keyword evidence="2" id="KW-0479">Metal-binding</keyword>
<dbReference type="SUPFAM" id="SSF48239">
    <property type="entry name" value="Terpenoid cyclases/Protein prenyltransferases"/>
    <property type="match status" value="1"/>
</dbReference>
<evidence type="ECO:0000256" key="4">
    <source>
        <dbReference type="SAM" id="Coils"/>
    </source>
</evidence>
<dbReference type="Gene3D" id="1.10.600.10">
    <property type="entry name" value="Farnesyl Diphosphate Synthase"/>
    <property type="match status" value="1"/>
</dbReference>
<proteinExistence type="predicted"/>
<evidence type="ECO:0000256" key="1">
    <source>
        <dbReference type="ARBA" id="ARBA00001946"/>
    </source>
</evidence>
<dbReference type="InterPro" id="IPR050148">
    <property type="entry name" value="Terpene_synthase-like"/>
</dbReference>
<comment type="caution">
    <text evidence="7">The sequence shown here is derived from an EMBL/GenBank/DDBJ whole genome shotgun (WGS) entry which is preliminary data.</text>
</comment>
<feature type="domain" description="Terpene synthase metal-binding" evidence="6">
    <location>
        <begin position="271"/>
        <end position="511"/>
    </location>
</feature>
<dbReference type="GO" id="GO:0010333">
    <property type="term" value="F:terpene synthase activity"/>
    <property type="evidence" value="ECO:0007669"/>
    <property type="project" value="InterPro"/>
</dbReference>
<dbReference type="InterPro" id="IPR005630">
    <property type="entry name" value="Terpene_synthase_metal-bd"/>
</dbReference>
<dbReference type="CDD" id="cd00684">
    <property type="entry name" value="Terpene_cyclase_plant_C1"/>
    <property type="match status" value="1"/>
</dbReference>
<dbReference type="InterPro" id="IPR001906">
    <property type="entry name" value="Terpene_synth_N"/>
</dbReference>
<dbReference type="FunFam" id="1.50.10.130:FF:000001">
    <property type="entry name" value="Isoprene synthase, chloroplastic"/>
    <property type="match status" value="1"/>
</dbReference>
<feature type="coiled-coil region" evidence="4">
    <location>
        <begin position="187"/>
        <end position="214"/>
    </location>
</feature>
<dbReference type="PANTHER" id="PTHR31225:SF221">
    <property type="entry name" value="(-)-GERMACRENE D SYNTHASE"/>
    <property type="match status" value="1"/>
</dbReference>
<evidence type="ECO:0000259" key="5">
    <source>
        <dbReference type="Pfam" id="PF01397"/>
    </source>
</evidence>
<protein>
    <submittedName>
        <fullName evidence="7">(+)-delta-cadinene synthase</fullName>
    </submittedName>
</protein>
<dbReference type="Pfam" id="PF01397">
    <property type="entry name" value="Terpene_synth"/>
    <property type="match status" value="1"/>
</dbReference>
<dbReference type="Gene3D" id="1.50.10.130">
    <property type="entry name" value="Terpene synthase, N-terminal domain"/>
    <property type="match status" value="1"/>
</dbReference>
<dbReference type="InterPro" id="IPR008930">
    <property type="entry name" value="Terpenoid_cyclase/PrenylTrfase"/>
</dbReference>
<dbReference type="GO" id="GO:0016102">
    <property type="term" value="P:diterpenoid biosynthetic process"/>
    <property type="evidence" value="ECO:0007669"/>
    <property type="project" value="InterPro"/>
</dbReference>
<dbReference type="PANTHER" id="PTHR31225">
    <property type="entry name" value="OS04G0344100 PROTEIN-RELATED"/>
    <property type="match status" value="1"/>
</dbReference>
<evidence type="ECO:0000256" key="2">
    <source>
        <dbReference type="ARBA" id="ARBA00022723"/>
    </source>
</evidence>
<accession>A0AAD8JIJ1</accession>
<dbReference type="Pfam" id="PF03936">
    <property type="entry name" value="Terpene_synth_C"/>
    <property type="match status" value="1"/>
</dbReference>
<evidence type="ECO:0000256" key="3">
    <source>
        <dbReference type="ARBA" id="ARBA00023239"/>
    </source>
</evidence>
<dbReference type="InterPro" id="IPR044814">
    <property type="entry name" value="Terpene_cyclase_plant_C1"/>
</dbReference>
<dbReference type="EMBL" id="JAUIZM010000001">
    <property type="protein sequence ID" value="KAK1404331.1"/>
    <property type="molecule type" value="Genomic_DNA"/>
</dbReference>
<dbReference type="AlphaFoldDB" id="A0AAD8JIJ1"/>
<dbReference type="InterPro" id="IPR008949">
    <property type="entry name" value="Isoprenoid_synthase_dom_sf"/>
</dbReference>